<protein>
    <recommendedName>
        <fullName evidence="3">Universal stress protein F</fullName>
    </recommendedName>
</protein>
<dbReference type="PANTHER" id="PTHR46268:SF18">
    <property type="entry name" value="UNIVERSAL STRESS PROTEIN F"/>
    <property type="match status" value="1"/>
</dbReference>
<dbReference type="Proteomes" id="UP001152651">
    <property type="component" value="Unassembled WGS sequence"/>
</dbReference>
<evidence type="ECO:0000256" key="3">
    <source>
        <dbReference type="ARBA" id="ARBA00040934"/>
    </source>
</evidence>
<name>A0ABM9F587_9ENTR</name>
<dbReference type="PRINTS" id="PR01438">
    <property type="entry name" value="UNVRSLSTRESS"/>
</dbReference>
<evidence type="ECO:0000259" key="4">
    <source>
        <dbReference type="Pfam" id="PF00582"/>
    </source>
</evidence>
<comment type="subunit">
    <text evidence="2">Homodimer.</text>
</comment>
<evidence type="ECO:0000256" key="2">
    <source>
        <dbReference type="ARBA" id="ARBA00011738"/>
    </source>
</evidence>
<dbReference type="RefSeq" id="WP_149464746.1">
    <property type="nucleotide sequence ID" value="NZ_CALSBS010000002.1"/>
</dbReference>
<dbReference type="InterPro" id="IPR006015">
    <property type="entry name" value="Universal_stress_UspA"/>
</dbReference>
<organism evidence="5 6">
    <name type="scientific">Pseudocitrobacter vendiensis</name>
    <dbReference type="NCBI Taxonomy" id="2488306"/>
    <lineage>
        <taxon>Bacteria</taxon>
        <taxon>Pseudomonadati</taxon>
        <taxon>Pseudomonadota</taxon>
        <taxon>Gammaproteobacteria</taxon>
        <taxon>Enterobacterales</taxon>
        <taxon>Enterobacteriaceae</taxon>
        <taxon>Pseudocitrobacter</taxon>
    </lineage>
</organism>
<dbReference type="Gene3D" id="3.40.50.620">
    <property type="entry name" value="HUPs"/>
    <property type="match status" value="1"/>
</dbReference>
<proteinExistence type="inferred from homology"/>
<gene>
    <name evidence="5" type="ORF">FBBNIHIM_03780</name>
</gene>
<dbReference type="PANTHER" id="PTHR46268">
    <property type="entry name" value="STRESS RESPONSE PROTEIN NHAX"/>
    <property type="match status" value="1"/>
</dbReference>
<evidence type="ECO:0000313" key="6">
    <source>
        <dbReference type="Proteomes" id="UP001152651"/>
    </source>
</evidence>
<dbReference type="SUPFAM" id="SSF52402">
    <property type="entry name" value="Adenine nucleotide alpha hydrolases-like"/>
    <property type="match status" value="1"/>
</dbReference>
<comment type="caution">
    <text evidence="5">The sequence shown here is derived from an EMBL/GenBank/DDBJ whole genome shotgun (WGS) entry which is preliminary data.</text>
</comment>
<accession>A0ABM9F587</accession>
<keyword evidence="6" id="KW-1185">Reference proteome</keyword>
<evidence type="ECO:0000313" key="5">
    <source>
        <dbReference type="EMBL" id="CAH6635933.1"/>
    </source>
</evidence>
<evidence type="ECO:0000256" key="1">
    <source>
        <dbReference type="ARBA" id="ARBA00008791"/>
    </source>
</evidence>
<dbReference type="CDD" id="cd00293">
    <property type="entry name" value="USP-like"/>
    <property type="match status" value="1"/>
</dbReference>
<reference evidence="5" key="1">
    <citation type="submission" date="2022-05" db="EMBL/GenBank/DDBJ databases">
        <authorList>
            <person name="Blom J."/>
        </authorList>
    </citation>
    <scope>NUCLEOTIDE SEQUENCE</scope>
    <source>
        <strain evidence="5">Type strain: CPO20170097</strain>
    </source>
</reference>
<dbReference type="Pfam" id="PF00582">
    <property type="entry name" value="Usp"/>
    <property type="match status" value="1"/>
</dbReference>
<dbReference type="NCBIfam" id="NF011581">
    <property type="entry name" value="PRK15005.1"/>
    <property type="match status" value="1"/>
</dbReference>
<sequence length="144" mass="16056">MTKKILVPIDISETELTQRVIAQVEAQASLDDAEVHFLTVLPLYPYYATLGARYVADLPVMDDLETDAMKKLDEIVKQFSLPEDRVYKHFAEGAPKDKILELAKTIPADLVIISSHRPDFTTYLLGSTAAAVVRHAECSVLVIR</sequence>
<feature type="domain" description="UspA" evidence="4">
    <location>
        <begin position="1"/>
        <end position="144"/>
    </location>
</feature>
<dbReference type="InterPro" id="IPR006016">
    <property type="entry name" value="UspA"/>
</dbReference>
<comment type="similarity">
    <text evidence="1">Belongs to the universal stress protein A family.</text>
</comment>
<dbReference type="InterPro" id="IPR014729">
    <property type="entry name" value="Rossmann-like_a/b/a_fold"/>
</dbReference>
<dbReference type="EMBL" id="CALSBS010000002">
    <property type="protein sequence ID" value="CAH6635933.1"/>
    <property type="molecule type" value="Genomic_DNA"/>
</dbReference>